<name>A0ABN5VM99_9ACTN</name>
<protein>
    <submittedName>
        <fullName evidence="3">Uncharacterized protein</fullName>
    </submittedName>
</protein>
<keyword evidence="1" id="KW-0540">Nuclease</keyword>
<keyword evidence="2" id="KW-0378">Hydrolase</keyword>
<evidence type="ECO:0000256" key="2">
    <source>
        <dbReference type="ARBA" id="ARBA00022801"/>
    </source>
</evidence>
<proteinExistence type="predicted"/>
<dbReference type="SUPFAM" id="SSF53933">
    <property type="entry name" value="Microbial ribonucleases"/>
    <property type="match status" value="1"/>
</dbReference>
<reference evidence="3 4" key="1">
    <citation type="journal article" date="2010" name="ChemBioChem">
        <title>Cloning and characterization of the biosynthetic gene cluster of 16-membered macrolide antibiotic FD-891: involvement of a dual functional cytochrome P450 monooxygenase catalyzing epoxidation and hydroxylation.</title>
        <authorList>
            <person name="Kudo F."/>
            <person name="Motegi A."/>
            <person name="Mizoue K."/>
            <person name="Eguchi T."/>
        </authorList>
    </citation>
    <scope>NUCLEOTIDE SEQUENCE [LARGE SCALE GENOMIC DNA]</scope>
    <source>
        <strain evidence="3 4">A-8890</strain>
    </source>
</reference>
<dbReference type="Proteomes" id="UP001321542">
    <property type="component" value="Chromosome"/>
</dbReference>
<dbReference type="RefSeq" id="WP_350284019.1">
    <property type="nucleotide sequence ID" value="NZ_AP018448.1"/>
</dbReference>
<reference evidence="3 4" key="2">
    <citation type="journal article" date="2023" name="ChemBioChem">
        <title>Acyltransferase Domain Exchange between Two Independent Type I Polyketide Synthases in the Same Producer Strain of Macrolide Antibiotics.</title>
        <authorList>
            <person name="Kudo F."/>
            <person name="Kishikawa K."/>
            <person name="Tsuboi K."/>
            <person name="Kido T."/>
            <person name="Usui T."/>
            <person name="Hashimoto J."/>
            <person name="Shin-Ya K."/>
            <person name="Miyanaga A."/>
            <person name="Eguchi T."/>
        </authorList>
    </citation>
    <scope>NUCLEOTIDE SEQUENCE [LARGE SCALE GENOMIC DNA]</scope>
    <source>
        <strain evidence="3 4">A-8890</strain>
    </source>
</reference>
<gene>
    <name evidence="3" type="ORF">SGFS_058580</name>
</gene>
<evidence type="ECO:0000256" key="1">
    <source>
        <dbReference type="ARBA" id="ARBA00022722"/>
    </source>
</evidence>
<accession>A0ABN5VM99</accession>
<dbReference type="EMBL" id="AP018448">
    <property type="protein sequence ID" value="BBC34564.1"/>
    <property type="molecule type" value="Genomic_DNA"/>
</dbReference>
<dbReference type="Gene3D" id="3.10.450.30">
    <property type="entry name" value="Microbial ribonucleases"/>
    <property type="match status" value="1"/>
</dbReference>
<sequence length="57" mass="6747">MVHAGGYFQEYNTTVYHVHANAGLPRRDANRIVRNVRTGDVWWTDDHYASFHYMGRH</sequence>
<evidence type="ECO:0000313" key="3">
    <source>
        <dbReference type="EMBL" id="BBC34564.1"/>
    </source>
</evidence>
<evidence type="ECO:0000313" key="4">
    <source>
        <dbReference type="Proteomes" id="UP001321542"/>
    </source>
</evidence>
<organism evidence="3 4">
    <name type="scientific">Streptomyces graminofaciens</name>
    <dbReference type="NCBI Taxonomy" id="68212"/>
    <lineage>
        <taxon>Bacteria</taxon>
        <taxon>Bacillati</taxon>
        <taxon>Actinomycetota</taxon>
        <taxon>Actinomycetes</taxon>
        <taxon>Kitasatosporales</taxon>
        <taxon>Streptomycetaceae</taxon>
        <taxon>Streptomyces</taxon>
    </lineage>
</organism>
<dbReference type="InterPro" id="IPR016191">
    <property type="entry name" value="Ribonuclease/ribotoxin"/>
</dbReference>
<keyword evidence="4" id="KW-1185">Reference proteome</keyword>